<reference evidence="3 4" key="1">
    <citation type="submission" date="2014-02" db="EMBL/GenBank/DDBJ databases">
        <title>The small core and large imbalanced accessory genome model reveals a collaborative survival strategy of Sorangium cellulosum strains in nature.</title>
        <authorList>
            <person name="Han K."/>
            <person name="Peng R."/>
            <person name="Blom J."/>
            <person name="Li Y.-Z."/>
        </authorList>
    </citation>
    <scope>NUCLEOTIDE SEQUENCE [LARGE SCALE GENOMIC DNA]</scope>
    <source>
        <strain evidence="2 3">So0007-03</strain>
        <strain evidence="1 4">So0157-18</strain>
    </source>
</reference>
<accession>A0A150TQY3</accession>
<evidence type="ECO:0000313" key="1">
    <source>
        <dbReference type="EMBL" id="KYF50738.1"/>
    </source>
</evidence>
<dbReference type="EMBL" id="JEME01001491">
    <property type="protein sequence ID" value="KYG06997.1"/>
    <property type="molecule type" value="Genomic_DNA"/>
</dbReference>
<dbReference type="Proteomes" id="UP000075502">
    <property type="component" value="Unassembled WGS sequence"/>
</dbReference>
<dbReference type="EMBL" id="JELX01003986">
    <property type="protein sequence ID" value="KYF50738.1"/>
    <property type="molecule type" value="Genomic_DNA"/>
</dbReference>
<organism evidence="2 3">
    <name type="scientific">Sorangium cellulosum</name>
    <name type="common">Polyangium cellulosum</name>
    <dbReference type="NCBI Taxonomy" id="56"/>
    <lineage>
        <taxon>Bacteria</taxon>
        <taxon>Pseudomonadati</taxon>
        <taxon>Myxococcota</taxon>
        <taxon>Polyangia</taxon>
        <taxon>Polyangiales</taxon>
        <taxon>Polyangiaceae</taxon>
        <taxon>Sorangium</taxon>
    </lineage>
</organism>
<evidence type="ECO:0000313" key="4">
    <source>
        <dbReference type="Proteomes" id="UP000075604"/>
    </source>
</evidence>
<sequence length="100" mass="10539">MSLEVRDRKGKLVRTVVVPEARLVAFLKALDSVGGQGLGPIDLYGDTTLSHERCKLALDSCRQALASMSEPDAVKCGEAIVGVVAEVAANASRNLFVIGN</sequence>
<comment type="caution">
    <text evidence="2">The sequence shown here is derived from an EMBL/GenBank/DDBJ whole genome shotgun (WGS) entry which is preliminary data.</text>
</comment>
<evidence type="ECO:0000313" key="2">
    <source>
        <dbReference type="EMBL" id="KYG06997.1"/>
    </source>
</evidence>
<gene>
    <name evidence="1" type="ORF">BE04_20770</name>
    <name evidence="2" type="ORF">BE21_31615</name>
</gene>
<dbReference type="AlphaFoldDB" id="A0A150TQY3"/>
<name>A0A150TQY3_SORCE</name>
<protein>
    <submittedName>
        <fullName evidence="2">Uncharacterized protein</fullName>
    </submittedName>
</protein>
<evidence type="ECO:0000313" key="3">
    <source>
        <dbReference type="Proteomes" id="UP000075502"/>
    </source>
</evidence>
<dbReference type="Proteomes" id="UP000075604">
    <property type="component" value="Unassembled WGS sequence"/>
</dbReference>
<proteinExistence type="predicted"/>